<name>A0A833SH00_9HYME</name>
<dbReference type="Gene3D" id="1.20.1280.50">
    <property type="match status" value="1"/>
</dbReference>
<dbReference type="AlphaFoldDB" id="A0A833SH00"/>
<dbReference type="SMART" id="SM00992">
    <property type="entry name" value="YccV-like"/>
    <property type="match status" value="1"/>
</dbReference>
<dbReference type="GO" id="GO:0003677">
    <property type="term" value="F:DNA binding"/>
    <property type="evidence" value="ECO:0007669"/>
    <property type="project" value="InterPro"/>
</dbReference>
<dbReference type="PANTHER" id="PTHR31350">
    <property type="entry name" value="SI:DKEY-261L7.2"/>
    <property type="match status" value="1"/>
</dbReference>
<dbReference type="InterPro" id="IPR036047">
    <property type="entry name" value="F-box-like_dom_sf"/>
</dbReference>
<dbReference type="Pfam" id="PF12937">
    <property type="entry name" value="F-box-like"/>
    <property type="match status" value="1"/>
</dbReference>
<dbReference type="Gene3D" id="2.30.30.390">
    <property type="entry name" value="Hemimethylated DNA-binding domain"/>
    <property type="match status" value="1"/>
</dbReference>
<comment type="caution">
    <text evidence="2">The sequence shown here is derived from an EMBL/GenBank/DDBJ whole genome shotgun (WGS) entry which is preliminary data.</text>
</comment>
<protein>
    <recommendedName>
        <fullName evidence="1">Hemimethylated DNA-binding domain-containing protein</fullName>
    </recommendedName>
</protein>
<organism evidence="2 3">
    <name type="scientific">Frieseomelitta varia</name>
    <dbReference type="NCBI Taxonomy" id="561572"/>
    <lineage>
        <taxon>Eukaryota</taxon>
        <taxon>Metazoa</taxon>
        <taxon>Ecdysozoa</taxon>
        <taxon>Arthropoda</taxon>
        <taxon>Hexapoda</taxon>
        <taxon>Insecta</taxon>
        <taxon>Pterygota</taxon>
        <taxon>Neoptera</taxon>
        <taxon>Endopterygota</taxon>
        <taxon>Hymenoptera</taxon>
        <taxon>Apocrita</taxon>
        <taxon>Aculeata</taxon>
        <taxon>Apoidea</taxon>
        <taxon>Anthophila</taxon>
        <taxon>Apidae</taxon>
        <taxon>Frieseomelitta</taxon>
    </lineage>
</organism>
<dbReference type="EMBL" id="WNWW01000315">
    <property type="protein sequence ID" value="KAF3426498.1"/>
    <property type="molecule type" value="Genomic_DNA"/>
</dbReference>
<dbReference type="InterPro" id="IPR032698">
    <property type="entry name" value="SirB1_N"/>
</dbReference>
<dbReference type="Proteomes" id="UP000655588">
    <property type="component" value="Unassembled WGS sequence"/>
</dbReference>
<reference evidence="2" key="1">
    <citation type="submission" date="2019-11" db="EMBL/GenBank/DDBJ databases">
        <title>The nuclear and mitochondrial genomes of Frieseomelitta varia - a highly eusocial stingless bee (Meliponini) with a permanently sterile worker caste.</title>
        <authorList>
            <person name="Freitas F.C.P."/>
            <person name="Lourenco A.P."/>
            <person name="Nunes F.M.F."/>
            <person name="Paschoal A.R."/>
            <person name="Abreu F.C.P."/>
            <person name="Barbin F.O."/>
            <person name="Bataglia L."/>
            <person name="Cardoso-Junior C.A.M."/>
            <person name="Cervoni M.S."/>
            <person name="Silva S.R."/>
            <person name="Dalarmi F."/>
            <person name="Del Lama M.A."/>
            <person name="Depintor T.S."/>
            <person name="Ferreira K.M."/>
            <person name="Goria P.S."/>
            <person name="Jaskot M.C."/>
            <person name="Lago D.C."/>
            <person name="Luna-Lucena D."/>
            <person name="Moda L.M."/>
            <person name="Nascimento L."/>
            <person name="Pedrino M."/>
            <person name="Rabico F.O."/>
            <person name="Sanches F.C."/>
            <person name="Santos D.E."/>
            <person name="Santos C.G."/>
            <person name="Vieira J."/>
            <person name="Lopes T.F."/>
            <person name="Barchuk A.R."/>
            <person name="Hartfelder K."/>
            <person name="Simoes Z.L.P."/>
            <person name="Bitondi M.M.G."/>
            <person name="Pinheiro D.G."/>
        </authorList>
    </citation>
    <scope>NUCLEOTIDE SEQUENCE</scope>
    <source>
        <strain evidence="2">USP_RPSP 00005682</strain>
        <tissue evidence="2">Whole individual</tissue>
    </source>
</reference>
<accession>A0A833SH00</accession>
<dbReference type="InterPro" id="IPR011722">
    <property type="entry name" value="Hemimethylated_DNA-bd_dom"/>
</dbReference>
<dbReference type="NCBIfam" id="TIGR02097">
    <property type="entry name" value="yccV"/>
    <property type="match status" value="1"/>
</dbReference>
<proteinExistence type="predicted"/>
<dbReference type="InterPro" id="IPR001810">
    <property type="entry name" value="F-box_dom"/>
</dbReference>
<dbReference type="PANTHER" id="PTHR31350:SF21">
    <property type="entry name" value="F-BOX ONLY PROTEIN 21"/>
    <property type="match status" value="1"/>
</dbReference>
<feature type="domain" description="Hemimethylated DNA-binding" evidence="1">
    <location>
        <begin position="515"/>
        <end position="612"/>
    </location>
</feature>
<dbReference type="Pfam" id="PF08755">
    <property type="entry name" value="YccV-like"/>
    <property type="match status" value="1"/>
</dbReference>
<evidence type="ECO:0000313" key="2">
    <source>
        <dbReference type="EMBL" id="KAF3426498.1"/>
    </source>
</evidence>
<sequence length="643" mass="75447">MASDTIIVLPGEIIVYILEDKRLSLADIVHFGLTCKSLYKIVNGSNKLWKTKFFKRWPLLKEVYETNKKLEHRMINWKEEMKVSVTSRTKLLCYLFSMSSKHHRKQDLPNSEFKDLDPLFCPKEGAHPLAYYFLLDELDSLIKHPTTNLTHRYYGLKIIRYLKQTHLKDEWQKFISLPSKQQTLERGATFVAQWSQPEKNVSYLAISSILDNIAEQTKEFLREQYPGHSIFSVSNERFNFWKNNIIDDNQWNVTETRQITDALCEVLFVKLKFYGNSKMYYWLEKSFIDHVLETGSGIPITLAIVFESVARRLGVHCEPIRLIIHAVHIRNLHEIYEFLIILFHFIGYYYVFYFSGPGFKDTENFYIDVFNHGHFVTKESCPRVGGVSRCPIEKYNVHEAATAIEVVTRIANNLEVAARQHTHINDRTARLRSVLELRYMIQPDANIILQLGRIYISQYMDLTELVKILENMQQDLELISRGQANIILQTFQTLQRCQKKLQPEEEVKPKRRVPSVKYAIGLIMTHRIHGYFCVITGWDPRCMASTEWMNEMNVDELDQGANQPFYNIFVDDGSCHYVAQENLVLSPNSQGINHHAIGRYFYKFSGAHYIPNEEKAREYPEDERFCNELLVTYMQNRMAYNTT</sequence>
<dbReference type="SUPFAM" id="SSF81383">
    <property type="entry name" value="F-box domain"/>
    <property type="match status" value="1"/>
</dbReference>
<keyword evidence="3" id="KW-1185">Reference proteome</keyword>
<evidence type="ECO:0000259" key="1">
    <source>
        <dbReference type="SMART" id="SM00992"/>
    </source>
</evidence>
<dbReference type="Pfam" id="PF13369">
    <property type="entry name" value="Transglut_core2"/>
    <property type="match status" value="1"/>
</dbReference>
<dbReference type="InterPro" id="IPR036623">
    <property type="entry name" value="Hemimethylated_DNA-bd_sf"/>
</dbReference>
<dbReference type="SUPFAM" id="SSF141255">
    <property type="entry name" value="YccV-like"/>
    <property type="match status" value="1"/>
</dbReference>
<evidence type="ECO:0000313" key="3">
    <source>
        <dbReference type="Proteomes" id="UP000655588"/>
    </source>
</evidence>
<gene>
    <name evidence="2" type="ORF">E2986_00447</name>
</gene>